<feature type="transmembrane region" description="Helical" evidence="1">
    <location>
        <begin position="20"/>
        <end position="43"/>
    </location>
</feature>
<gene>
    <name evidence="2" type="ORF">EHO60_03195</name>
</gene>
<evidence type="ECO:0000313" key="2">
    <source>
        <dbReference type="EMBL" id="TGK12893.1"/>
    </source>
</evidence>
<name>A0A4R9GKE1_9LEPT</name>
<accession>A0A4R9GKE1</accession>
<evidence type="ECO:0000256" key="1">
    <source>
        <dbReference type="SAM" id="Phobius"/>
    </source>
</evidence>
<comment type="caution">
    <text evidence="2">The sequence shown here is derived from an EMBL/GenBank/DDBJ whole genome shotgun (WGS) entry which is preliminary data.</text>
</comment>
<reference evidence="2" key="1">
    <citation type="journal article" date="2019" name="PLoS Negl. Trop. Dis.">
        <title>Revisiting the worldwide diversity of Leptospira species in the environment.</title>
        <authorList>
            <person name="Vincent A.T."/>
            <person name="Schiettekatte O."/>
            <person name="Bourhy P."/>
            <person name="Veyrier F.J."/>
            <person name="Picardeau M."/>
        </authorList>
    </citation>
    <scope>NUCLEOTIDE SEQUENCE [LARGE SCALE GENOMIC DNA]</scope>
    <source>
        <strain evidence="2">SSW15</strain>
    </source>
</reference>
<keyword evidence="3" id="KW-1185">Reference proteome</keyword>
<keyword evidence="1" id="KW-0472">Membrane</keyword>
<keyword evidence="1" id="KW-1133">Transmembrane helix</keyword>
<sequence>MENQDELKYQELFGKWHGWASPVGLGIFFLSLALSVLVLSTAIKKLTEAGEKGVEIQQRLKAE</sequence>
<dbReference type="RefSeq" id="WP_135766738.1">
    <property type="nucleotide sequence ID" value="NZ_RQET01000003.1"/>
</dbReference>
<dbReference type="EMBL" id="RQET01000003">
    <property type="protein sequence ID" value="TGK12893.1"/>
    <property type="molecule type" value="Genomic_DNA"/>
</dbReference>
<keyword evidence="1" id="KW-0812">Transmembrane</keyword>
<organism evidence="2 3">
    <name type="scientific">Leptospira fletcheri</name>
    <dbReference type="NCBI Taxonomy" id="2484981"/>
    <lineage>
        <taxon>Bacteria</taxon>
        <taxon>Pseudomonadati</taxon>
        <taxon>Spirochaetota</taxon>
        <taxon>Spirochaetia</taxon>
        <taxon>Leptospirales</taxon>
        <taxon>Leptospiraceae</taxon>
        <taxon>Leptospira</taxon>
    </lineage>
</organism>
<evidence type="ECO:0000313" key="3">
    <source>
        <dbReference type="Proteomes" id="UP000298458"/>
    </source>
</evidence>
<proteinExistence type="predicted"/>
<dbReference type="Proteomes" id="UP000298458">
    <property type="component" value="Unassembled WGS sequence"/>
</dbReference>
<protein>
    <submittedName>
        <fullName evidence="2">Uncharacterized protein</fullName>
    </submittedName>
</protein>
<dbReference type="AlphaFoldDB" id="A0A4R9GKE1"/>